<keyword evidence="2" id="KW-1185">Reference proteome</keyword>
<dbReference type="OrthoDB" id="9929155at2"/>
<organism evidence="1 2">
    <name type="scientific">Paenibacillus oralis</name>
    <dbReference type="NCBI Taxonomy" id="2490856"/>
    <lineage>
        <taxon>Bacteria</taxon>
        <taxon>Bacillati</taxon>
        <taxon>Bacillota</taxon>
        <taxon>Bacilli</taxon>
        <taxon>Bacillales</taxon>
        <taxon>Paenibacillaceae</taxon>
        <taxon>Paenibacillus</taxon>
    </lineage>
</organism>
<dbReference type="RefSeq" id="WP_128635887.1">
    <property type="nucleotide sequence ID" value="NZ_RRCN01000002.1"/>
</dbReference>
<protein>
    <recommendedName>
        <fullName evidence="3">Inhibitor of sigma-G Gin</fullName>
    </recommendedName>
</protein>
<gene>
    <name evidence="1" type="ORF">EHV15_35020</name>
</gene>
<dbReference type="AlphaFoldDB" id="A0A3P3TEE7"/>
<proteinExistence type="predicted"/>
<dbReference type="Proteomes" id="UP000267017">
    <property type="component" value="Unassembled WGS sequence"/>
</dbReference>
<reference evidence="1 2" key="1">
    <citation type="submission" date="2018-11" db="EMBL/GenBank/DDBJ databases">
        <title>Genome sequencing of Paenibacillus sp. KCOM 3021 (= ChDC PVNT-B20).</title>
        <authorList>
            <person name="Kook J.-K."/>
            <person name="Park S.-N."/>
            <person name="Lim Y.K."/>
        </authorList>
    </citation>
    <scope>NUCLEOTIDE SEQUENCE [LARGE SCALE GENOMIC DNA]</scope>
    <source>
        <strain evidence="1 2">KCOM 3021</strain>
    </source>
</reference>
<dbReference type="EMBL" id="RRCN01000002">
    <property type="protein sequence ID" value="RRJ54803.1"/>
    <property type="molecule type" value="Genomic_DNA"/>
</dbReference>
<evidence type="ECO:0000313" key="2">
    <source>
        <dbReference type="Proteomes" id="UP000267017"/>
    </source>
</evidence>
<evidence type="ECO:0000313" key="1">
    <source>
        <dbReference type="EMBL" id="RRJ54803.1"/>
    </source>
</evidence>
<sequence length="70" mass="7899">MSIKICTVCKHPGDDFVGMFTTGESCPQCEKIYPKAKHWFGDGEYNVDLMVGSGAITKEQIIKMYIQEHL</sequence>
<name>A0A3P3TEE7_9BACL</name>
<evidence type="ECO:0008006" key="3">
    <source>
        <dbReference type="Google" id="ProtNLM"/>
    </source>
</evidence>
<comment type="caution">
    <text evidence="1">The sequence shown here is derived from an EMBL/GenBank/DDBJ whole genome shotgun (WGS) entry which is preliminary data.</text>
</comment>
<accession>A0A3P3TEE7</accession>